<evidence type="ECO:0000256" key="5">
    <source>
        <dbReference type="ARBA" id="ARBA00023136"/>
    </source>
</evidence>
<keyword evidence="4 6" id="KW-1133">Transmembrane helix</keyword>
<dbReference type="OrthoDB" id="5620at2759"/>
<evidence type="ECO:0000256" key="6">
    <source>
        <dbReference type="SAM" id="Phobius"/>
    </source>
</evidence>
<evidence type="ECO:0000256" key="2">
    <source>
        <dbReference type="ARBA" id="ARBA00007590"/>
    </source>
</evidence>
<dbReference type="EMBL" id="ML002251">
    <property type="protein sequence ID" value="RKP39690.1"/>
    <property type="molecule type" value="Genomic_DNA"/>
</dbReference>
<dbReference type="PANTHER" id="PTHR12668">
    <property type="entry name" value="TRANSMEMBRANE PROTEIN 14, 15"/>
    <property type="match status" value="1"/>
</dbReference>
<evidence type="ECO:0000313" key="7">
    <source>
        <dbReference type="EMBL" id="RKP39690.1"/>
    </source>
</evidence>
<dbReference type="Proteomes" id="UP000268162">
    <property type="component" value="Unassembled WGS sequence"/>
</dbReference>
<reference evidence="8" key="1">
    <citation type="journal article" date="2018" name="Nat. Microbiol.">
        <title>Leveraging single-cell genomics to expand the fungal tree of life.</title>
        <authorList>
            <person name="Ahrendt S.R."/>
            <person name="Quandt C.A."/>
            <person name="Ciobanu D."/>
            <person name="Clum A."/>
            <person name="Salamov A."/>
            <person name="Andreopoulos B."/>
            <person name="Cheng J.F."/>
            <person name="Woyke T."/>
            <person name="Pelin A."/>
            <person name="Henrissat B."/>
            <person name="Reynolds N.K."/>
            <person name="Benny G.L."/>
            <person name="Smith M.E."/>
            <person name="James T.Y."/>
            <person name="Grigoriev I.V."/>
        </authorList>
    </citation>
    <scope>NUCLEOTIDE SEQUENCE [LARGE SCALE GENOMIC DNA]</scope>
    <source>
        <strain evidence="8">RSA 468</strain>
    </source>
</reference>
<gene>
    <name evidence="7" type="ORF">BJ085DRAFT_39067</name>
</gene>
<dbReference type="Gene3D" id="1.10.10.1740">
    <property type="entry name" value="Transmembrane protein 14-like"/>
    <property type="match status" value="1"/>
</dbReference>
<evidence type="ECO:0000256" key="3">
    <source>
        <dbReference type="ARBA" id="ARBA00022692"/>
    </source>
</evidence>
<keyword evidence="8" id="KW-1185">Reference proteome</keyword>
<dbReference type="InterPro" id="IPR044890">
    <property type="entry name" value="TMEM14_sf"/>
</dbReference>
<feature type="transmembrane region" description="Helical" evidence="6">
    <location>
        <begin position="6"/>
        <end position="22"/>
    </location>
</feature>
<dbReference type="PANTHER" id="PTHR12668:SF53">
    <property type="entry name" value="TMEM14 PROTEIN HOMOLOG YJR085C"/>
    <property type="match status" value="1"/>
</dbReference>
<keyword evidence="5 6" id="KW-0472">Membrane</keyword>
<dbReference type="AlphaFoldDB" id="A0A4Q0A363"/>
<evidence type="ECO:0000256" key="1">
    <source>
        <dbReference type="ARBA" id="ARBA00004370"/>
    </source>
</evidence>
<evidence type="ECO:0000313" key="8">
    <source>
        <dbReference type="Proteomes" id="UP000268162"/>
    </source>
</evidence>
<dbReference type="InterPro" id="IPR005349">
    <property type="entry name" value="TMEM14"/>
</dbReference>
<comment type="subcellular location">
    <subcellularLocation>
        <location evidence="1">Membrane</location>
    </subcellularLocation>
</comment>
<dbReference type="Pfam" id="PF03647">
    <property type="entry name" value="Tmemb_14"/>
    <property type="match status" value="1"/>
</dbReference>
<name>A0A4Q0A363_9FUNG</name>
<comment type="similarity">
    <text evidence="2">Belongs to the TMEM14 family.</text>
</comment>
<feature type="transmembrane region" description="Helical" evidence="6">
    <location>
        <begin position="82"/>
        <end position="99"/>
    </location>
</feature>
<dbReference type="GO" id="GO:0016020">
    <property type="term" value="C:membrane"/>
    <property type="evidence" value="ECO:0007669"/>
    <property type="project" value="UniProtKB-SubCell"/>
</dbReference>
<accession>A0A4Q0A363</accession>
<protein>
    <submittedName>
        <fullName evidence="7">Transmembrane proteins 14C-domain-containing protein</fullName>
    </submittedName>
</protein>
<proteinExistence type="inferred from homology"/>
<keyword evidence="3 6" id="KW-0812">Transmembrane</keyword>
<evidence type="ECO:0000256" key="4">
    <source>
        <dbReference type="ARBA" id="ARBA00022989"/>
    </source>
</evidence>
<organism evidence="7 8">
    <name type="scientific">Dimargaris cristalligena</name>
    <dbReference type="NCBI Taxonomy" id="215637"/>
    <lineage>
        <taxon>Eukaryota</taxon>
        <taxon>Fungi</taxon>
        <taxon>Fungi incertae sedis</taxon>
        <taxon>Zoopagomycota</taxon>
        <taxon>Kickxellomycotina</taxon>
        <taxon>Dimargaritomycetes</taxon>
        <taxon>Dimargaritales</taxon>
        <taxon>Dimargaritaceae</taxon>
        <taxon>Dimargaris</taxon>
    </lineage>
</organism>
<sequence>MSEYPAYGMAGLCITGGFIGFLKARSRASLIAGSAIGATYAACGYMVSQNHQWGDAAAAATSALVIVTNLPRGLRTRKAPPMMLSTAAILTLGYYARAWNEKQAVSPKPRTE</sequence>
<feature type="transmembrane region" description="Helical" evidence="6">
    <location>
        <begin position="29"/>
        <end position="47"/>
    </location>
</feature>